<reference evidence="1 2" key="1">
    <citation type="submission" date="2017-08" db="EMBL/GenBank/DDBJ databases">
        <authorList>
            <person name="de Groot N.N."/>
        </authorList>
    </citation>
    <scope>NUCLEOTIDE SEQUENCE [LARGE SCALE GENOMIC DNA]</scope>
    <source>
        <strain evidence="1 2">JC85</strain>
    </source>
</reference>
<organism evidence="1 2">
    <name type="scientific">Rhizobium subbaraonis</name>
    <dbReference type="NCBI Taxonomy" id="908946"/>
    <lineage>
        <taxon>Bacteria</taxon>
        <taxon>Pseudomonadati</taxon>
        <taxon>Pseudomonadota</taxon>
        <taxon>Alphaproteobacteria</taxon>
        <taxon>Hyphomicrobiales</taxon>
        <taxon>Rhizobiaceae</taxon>
        <taxon>Rhizobium/Agrobacterium group</taxon>
        <taxon>Rhizobium</taxon>
    </lineage>
</organism>
<gene>
    <name evidence="1" type="ORF">SAMN05892877_13235</name>
</gene>
<protein>
    <submittedName>
        <fullName evidence="1">Uncharacterized protein</fullName>
    </submittedName>
</protein>
<accession>A0A285V0W1</accession>
<name>A0A285V0W1_9HYPH</name>
<dbReference type="RefSeq" id="WP_097143087.1">
    <property type="nucleotide sequence ID" value="NZ_OBQD01000032.1"/>
</dbReference>
<evidence type="ECO:0000313" key="1">
    <source>
        <dbReference type="EMBL" id="SOC47702.1"/>
    </source>
</evidence>
<proteinExistence type="predicted"/>
<dbReference type="AlphaFoldDB" id="A0A285V0W1"/>
<dbReference type="Proteomes" id="UP000219167">
    <property type="component" value="Unassembled WGS sequence"/>
</dbReference>
<evidence type="ECO:0000313" key="2">
    <source>
        <dbReference type="Proteomes" id="UP000219167"/>
    </source>
</evidence>
<dbReference type="OrthoDB" id="8481736at2"/>
<dbReference type="EMBL" id="OBQD01000032">
    <property type="protein sequence ID" value="SOC47702.1"/>
    <property type="molecule type" value="Genomic_DNA"/>
</dbReference>
<keyword evidence="2" id="KW-1185">Reference proteome</keyword>
<sequence>MPSLFDEFDRQVQVDISEQTGEGIRLFGMVGGDYSHGPDPAREAADTVATVSISPRTADLRGQMRGTELSGAAQFASLSSELWIDHVGAAALPWKPRRNDVVELTERGAQRCTITAVFPESGGLLIQFAQGATPTGG</sequence>